<dbReference type="PROSITE" id="PS00233">
    <property type="entry name" value="CHIT_BIND_RR_1"/>
    <property type="match status" value="1"/>
</dbReference>
<sequence>MIRNLGFLYGLIVSTNCMVLHQAQFPVYLPIQYQVQPSNYNFAYEVNDAQTGDVKRHQESRNGDTVLGQYTLLQPDGITRIVDYRADDQTGFNAVVRNEVKATNAPSEKQEENDNNGSERQTDGRHQEEQSRQSPNDQQVTTSPVPLTRTSLIHRSYTSGHNSWI</sequence>
<evidence type="ECO:0000313" key="7">
    <source>
        <dbReference type="Proteomes" id="UP001314205"/>
    </source>
</evidence>
<accession>A0AAV1LF37</accession>
<dbReference type="PRINTS" id="PR00947">
    <property type="entry name" value="CUTICLE"/>
</dbReference>
<feature type="signal peptide" evidence="5">
    <location>
        <begin position="1"/>
        <end position="17"/>
    </location>
</feature>
<dbReference type="GO" id="GO:0031012">
    <property type="term" value="C:extracellular matrix"/>
    <property type="evidence" value="ECO:0007669"/>
    <property type="project" value="TreeGrafter"/>
</dbReference>
<name>A0AAV1LF37_9NEOP</name>
<evidence type="ECO:0000256" key="2">
    <source>
        <dbReference type="ARBA" id="ARBA00022729"/>
    </source>
</evidence>
<feature type="region of interest" description="Disordered" evidence="4">
    <location>
        <begin position="96"/>
        <end position="165"/>
    </location>
</feature>
<dbReference type="Pfam" id="PF00379">
    <property type="entry name" value="Chitin_bind_4"/>
    <property type="match status" value="1"/>
</dbReference>
<evidence type="ECO:0000313" key="6">
    <source>
        <dbReference type="EMBL" id="CAK1593553.1"/>
    </source>
</evidence>
<evidence type="ECO:0000256" key="3">
    <source>
        <dbReference type="PROSITE-ProRule" id="PRU00497"/>
    </source>
</evidence>
<comment type="caution">
    <text evidence="6">The sequence shown here is derived from an EMBL/GenBank/DDBJ whole genome shotgun (WGS) entry which is preliminary data.</text>
</comment>
<evidence type="ECO:0000256" key="1">
    <source>
        <dbReference type="ARBA" id="ARBA00022460"/>
    </source>
</evidence>
<evidence type="ECO:0000256" key="4">
    <source>
        <dbReference type="SAM" id="MobiDB-lite"/>
    </source>
</evidence>
<protein>
    <submittedName>
        <fullName evidence="6">Uncharacterized protein</fullName>
    </submittedName>
</protein>
<organism evidence="6 7">
    <name type="scientific">Parnassius mnemosyne</name>
    <name type="common">clouded apollo</name>
    <dbReference type="NCBI Taxonomy" id="213953"/>
    <lineage>
        <taxon>Eukaryota</taxon>
        <taxon>Metazoa</taxon>
        <taxon>Ecdysozoa</taxon>
        <taxon>Arthropoda</taxon>
        <taxon>Hexapoda</taxon>
        <taxon>Insecta</taxon>
        <taxon>Pterygota</taxon>
        <taxon>Neoptera</taxon>
        <taxon>Endopterygota</taxon>
        <taxon>Lepidoptera</taxon>
        <taxon>Glossata</taxon>
        <taxon>Ditrysia</taxon>
        <taxon>Papilionoidea</taxon>
        <taxon>Papilionidae</taxon>
        <taxon>Parnassiinae</taxon>
        <taxon>Parnassini</taxon>
        <taxon>Parnassius</taxon>
        <taxon>Driopa</taxon>
    </lineage>
</organism>
<feature type="compositionally biased region" description="Polar residues" evidence="4">
    <location>
        <begin position="132"/>
        <end position="165"/>
    </location>
</feature>
<keyword evidence="7" id="KW-1185">Reference proteome</keyword>
<proteinExistence type="predicted"/>
<dbReference type="PANTHER" id="PTHR12236:SF75">
    <property type="entry name" value="CUTICULAR PROTEIN 62BB, ISOFORM A"/>
    <property type="match status" value="1"/>
</dbReference>
<dbReference type="InterPro" id="IPR000618">
    <property type="entry name" value="Insect_cuticle"/>
</dbReference>
<dbReference type="Proteomes" id="UP001314205">
    <property type="component" value="Unassembled WGS sequence"/>
</dbReference>
<dbReference type="InterPro" id="IPR031311">
    <property type="entry name" value="CHIT_BIND_RR_consensus"/>
</dbReference>
<dbReference type="EMBL" id="CAVLGL010000088">
    <property type="protein sequence ID" value="CAK1593553.1"/>
    <property type="molecule type" value="Genomic_DNA"/>
</dbReference>
<dbReference type="GO" id="GO:0005615">
    <property type="term" value="C:extracellular space"/>
    <property type="evidence" value="ECO:0007669"/>
    <property type="project" value="TreeGrafter"/>
</dbReference>
<keyword evidence="1 3" id="KW-0193">Cuticle</keyword>
<feature type="chain" id="PRO_5043696061" evidence="5">
    <location>
        <begin position="18"/>
        <end position="165"/>
    </location>
</feature>
<feature type="compositionally biased region" description="Basic and acidic residues" evidence="4">
    <location>
        <begin position="120"/>
        <end position="131"/>
    </location>
</feature>
<dbReference type="PANTHER" id="PTHR12236">
    <property type="entry name" value="STRUCTURAL CONTITUENT OF CUTICLE"/>
    <property type="match status" value="1"/>
</dbReference>
<keyword evidence="2 5" id="KW-0732">Signal</keyword>
<dbReference type="AlphaFoldDB" id="A0AAV1LF37"/>
<dbReference type="InterPro" id="IPR051217">
    <property type="entry name" value="Insect_Cuticle_Struc_Prot"/>
</dbReference>
<dbReference type="PROSITE" id="PS51155">
    <property type="entry name" value="CHIT_BIND_RR_2"/>
    <property type="match status" value="1"/>
</dbReference>
<reference evidence="6 7" key="1">
    <citation type="submission" date="2023-11" db="EMBL/GenBank/DDBJ databases">
        <authorList>
            <person name="Hedman E."/>
            <person name="Englund M."/>
            <person name="Stromberg M."/>
            <person name="Nyberg Akerstrom W."/>
            <person name="Nylinder S."/>
            <person name="Jareborg N."/>
            <person name="Kallberg Y."/>
            <person name="Kronander E."/>
        </authorList>
    </citation>
    <scope>NUCLEOTIDE SEQUENCE [LARGE SCALE GENOMIC DNA]</scope>
</reference>
<evidence type="ECO:0000256" key="5">
    <source>
        <dbReference type="SAM" id="SignalP"/>
    </source>
</evidence>
<dbReference type="GO" id="GO:0042302">
    <property type="term" value="F:structural constituent of cuticle"/>
    <property type="evidence" value="ECO:0007669"/>
    <property type="project" value="UniProtKB-UniRule"/>
</dbReference>
<gene>
    <name evidence="6" type="ORF">PARMNEM_LOCUS13316</name>
</gene>